<dbReference type="Proteomes" id="UP000489600">
    <property type="component" value="Unassembled WGS sequence"/>
</dbReference>
<name>A0A565BDC9_9BRAS</name>
<protein>
    <submittedName>
        <fullName evidence="2">Uncharacterized protein</fullName>
    </submittedName>
</protein>
<comment type="caution">
    <text evidence="2">The sequence shown here is derived from an EMBL/GenBank/DDBJ whole genome shotgun (WGS) entry which is preliminary data.</text>
</comment>
<dbReference type="AlphaFoldDB" id="A0A565BDC9"/>
<evidence type="ECO:0000313" key="3">
    <source>
        <dbReference type="Proteomes" id="UP000489600"/>
    </source>
</evidence>
<proteinExistence type="predicted"/>
<accession>A0A565BDC9</accession>
<reference evidence="2" key="1">
    <citation type="submission" date="2019-07" db="EMBL/GenBank/DDBJ databases">
        <authorList>
            <person name="Dittberner H."/>
        </authorList>
    </citation>
    <scope>NUCLEOTIDE SEQUENCE [LARGE SCALE GENOMIC DNA]</scope>
</reference>
<gene>
    <name evidence="2" type="ORF">ANE_LOCUS10044</name>
</gene>
<keyword evidence="1" id="KW-0175">Coiled coil</keyword>
<evidence type="ECO:0000313" key="2">
    <source>
        <dbReference type="EMBL" id="VVA99599.1"/>
    </source>
</evidence>
<organism evidence="2 3">
    <name type="scientific">Arabis nemorensis</name>
    <dbReference type="NCBI Taxonomy" id="586526"/>
    <lineage>
        <taxon>Eukaryota</taxon>
        <taxon>Viridiplantae</taxon>
        <taxon>Streptophyta</taxon>
        <taxon>Embryophyta</taxon>
        <taxon>Tracheophyta</taxon>
        <taxon>Spermatophyta</taxon>
        <taxon>Magnoliopsida</taxon>
        <taxon>eudicotyledons</taxon>
        <taxon>Gunneridae</taxon>
        <taxon>Pentapetalae</taxon>
        <taxon>rosids</taxon>
        <taxon>malvids</taxon>
        <taxon>Brassicales</taxon>
        <taxon>Brassicaceae</taxon>
        <taxon>Arabideae</taxon>
        <taxon>Arabis</taxon>
    </lineage>
</organism>
<dbReference type="OrthoDB" id="1112657at2759"/>
<sequence>MLQKELEGLREENQRLKISIEQTEEQVQRDVKDMDQKLKELREENQRLKKSIEQTEEQVQRDVQDMDQKLKELREENQRLEKSNKESVICEQNLLRDVQEKGEQLNVLVERNKKLMLSNQNNKERQNQLEREVQEKGEQLNGLVQEKDQLLMTLQEDKYNLEKQILQAQQETNVKEIARSTLAKEIEDIMQKKVSDDSNNILSNSPLQKMVKAIRFLWIRSILAPKGDITGDELGTFMGALVAVTSFVVSYSNKDGRKMFLSACVSLLGVLCGKVFNNLLTYISMDKDATIGSILR</sequence>
<evidence type="ECO:0000256" key="1">
    <source>
        <dbReference type="SAM" id="Coils"/>
    </source>
</evidence>
<feature type="coiled-coil region" evidence="1">
    <location>
        <begin position="6"/>
        <end position="171"/>
    </location>
</feature>
<keyword evidence="3" id="KW-1185">Reference proteome</keyword>
<dbReference type="EMBL" id="CABITT030000003">
    <property type="protein sequence ID" value="VVA99599.1"/>
    <property type="molecule type" value="Genomic_DNA"/>
</dbReference>